<dbReference type="RefSeq" id="WP_053544913.1">
    <property type="nucleotide sequence ID" value="NZ_CP009220.1"/>
</dbReference>
<sequence>MALKDDIANLPTTVGEGSAGHLGNHHVLHAAAKDHETRLATVESRASITWSYEGTGTPSLSSYPGIKIGDYIVRKSDGQEWRVDP</sequence>
<dbReference type="KEGG" id="cdx:CDES_07500"/>
<gene>
    <name evidence="1" type="ORF">CDES_07500</name>
</gene>
<reference evidence="1 2" key="1">
    <citation type="submission" date="2014-08" db="EMBL/GenBank/DDBJ databases">
        <title>Complete genome sequence of Corynebacterium deserti GIMN1.010 (=DSM 45689), isolated from desert sand in western China.</title>
        <authorList>
            <person name="Ruckert C."/>
            <person name="Albersmeier A."/>
            <person name="Kalinowski J."/>
        </authorList>
    </citation>
    <scope>NUCLEOTIDE SEQUENCE [LARGE SCALE GENOMIC DNA]</scope>
    <source>
        <strain evidence="1 2">GIMN1.010</strain>
    </source>
</reference>
<evidence type="ECO:0000313" key="2">
    <source>
        <dbReference type="Proteomes" id="UP000068067"/>
    </source>
</evidence>
<keyword evidence="2" id="KW-1185">Reference proteome</keyword>
<accession>A0A0M3Q9L5</accession>
<dbReference type="Proteomes" id="UP000068067">
    <property type="component" value="Chromosome"/>
</dbReference>
<proteinExistence type="predicted"/>
<evidence type="ECO:0000313" key="1">
    <source>
        <dbReference type="EMBL" id="ALC05909.1"/>
    </source>
</evidence>
<organism evidence="1 2">
    <name type="scientific">Corynebacterium deserti GIMN1.010</name>
    <dbReference type="NCBI Taxonomy" id="931089"/>
    <lineage>
        <taxon>Bacteria</taxon>
        <taxon>Bacillati</taxon>
        <taxon>Actinomycetota</taxon>
        <taxon>Actinomycetes</taxon>
        <taxon>Mycobacteriales</taxon>
        <taxon>Corynebacteriaceae</taxon>
        <taxon>Corynebacterium</taxon>
    </lineage>
</organism>
<dbReference type="AlphaFoldDB" id="A0A0M3Q9L5"/>
<dbReference type="PATRIC" id="fig|931089.4.peg.1516"/>
<protein>
    <submittedName>
        <fullName evidence="1">Uncharacterized protein</fullName>
    </submittedName>
</protein>
<name>A0A0M3Q9L5_9CORY</name>
<dbReference type="STRING" id="931089.CDES_07500"/>
<dbReference type="EMBL" id="CP009220">
    <property type="protein sequence ID" value="ALC05909.1"/>
    <property type="molecule type" value="Genomic_DNA"/>
</dbReference>